<feature type="non-terminal residue" evidence="2">
    <location>
        <position position="1"/>
    </location>
</feature>
<proteinExistence type="predicted"/>
<name>A0A7J7PB88_9MAGN</name>
<organism evidence="2 3">
    <name type="scientific">Kingdonia uniflora</name>
    <dbReference type="NCBI Taxonomy" id="39325"/>
    <lineage>
        <taxon>Eukaryota</taxon>
        <taxon>Viridiplantae</taxon>
        <taxon>Streptophyta</taxon>
        <taxon>Embryophyta</taxon>
        <taxon>Tracheophyta</taxon>
        <taxon>Spermatophyta</taxon>
        <taxon>Magnoliopsida</taxon>
        <taxon>Ranunculales</taxon>
        <taxon>Circaeasteraceae</taxon>
        <taxon>Kingdonia</taxon>
    </lineage>
</organism>
<reference evidence="2 3" key="1">
    <citation type="journal article" date="2020" name="IScience">
        <title>Genome Sequencing of the Endangered Kingdonia uniflora (Circaeasteraceae, Ranunculales) Reveals Potential Mechanisms of Evolutionary Specialization.</title>
        <authorList>
            <person name="Sun Y."/>
            <person name="Deng T."/>
            <person name="Zhang A."/>
            <person name="Moore M.J."/>
            <person name="Landis J.B."/>
            <person name="Lin N."/>
            <person name="Zhang H."/>
            <person name="Zhang X."/>
            <person name="Huang J."/>
            <person name="Zhang X."/>
            <person name="Sun H."/>
            <person name="Wang H."/>
        </authorList>
    </citation>
    <scope>NUCLEOTIDE SEQUENCE [LARGE SCALE GENOMIC DNA]</scope>
    <source>
        <strain evidence="2">TB1705</strain>
        <tissue evidence="2">Leaf</tissue>
    </source>
</reference>
<feature type="region of interest" description="Disordered" evidence="1">
    <location>
        <begin position="48"/>
        <end position="70"/>
    </location>
</feature>
<gene>
    <name evidence="2" type="ORF">GIB67_005060</name>
</gene>
<evidence type="ECO:0000256" key="1">
    <source>
        <dbReference type="SAM" id="MobiDB-lite"/>
    </source>
</evidence>
<keyword evidence="3" id="KW-1185">Reference proteome</keyword>
<dbReference type="Proteomes" id="UP000541444">
    <property type="component" value="Unassembled WGS sequence"/>
</dbReference>
<accession>A0A7J7PB88</accession>
<evidence type="ECO:0000313" key="2">
    <source>
        <dbReference type="EMBL" id="KAF6176711.1"/>
    </source>
</evidence>
<evidence type="ECO:0000313" key="3">
    <source>
        <dbReference type="Proteomes" id="UP000541444"/>
    </source>
</evidence>
<protein>
    <submittedName>
        <fullName evidence="2">Uncharacterized protein</fullName>
    </submittedName>
</protein>
<sequence length="132" mass="15234">VPNNWGQPSQFVIPTQFQHPSSFANLSQSQLSQSHDTQSVNLSQFEDAGVVNRQKRKNRRRSTKTTTNAGGSQLLKWTGIQNKILQKLGFMSRWIESKATTNNLMFFGSQFWMHFMNFVKRMVNGLNVQFHL</sequence>
<dbReference type="EMBL" id="JACGCM010000060">
    <property type="protein sequence ID" value="KAF6176711.1"/>
    <property type="molecule type" value="Genomic_DNA"/>
</dbReference>
<comment type="caution">
    <text evidence="2">The sequence shown here is derived from an EMBL/GenBank/DDBJ whole genome shotgun (WGS) entry which is preliminary data.</text>
</comment>
<feature type="compositionally biased region" description="Basic residues" evidence="1">
    <location>
        <begin position="53"/>
        <end position="63"/>
    </location>
</feature>
<dbReference type="AlphaFoldDB" id="A0A7J7PB88"/>